<gene>
    <name evidence="7" type="ORF">BDD14_3700</name>
</gene>
<evidence type="ECO:0000256" key="4">
    <source>
        <dbReference type="ARBA" id="ARBA00023136"/>
    </source>
</evidence>
<reference evidence="7 8" key="1">
    <citation type="submission" date="2019-02" db="EMBL/GenBank/DDBJ databases">
        <title>Genomic Encyclopedia of Archaeal and Bacterial Type Strains, Phase II (KMG-II): from individual species to whole genera.</title>
        <authorList>
            <person name="Goeker M."/>
        </authorList>
    </citation>
    <scope>NUCLEOTIDE SEQUENCE [LARGE SCALE GENOMIC DNA]</scope>
    <source>
        <strain evidence="7 8">DSM 18101</strain>
    </source>
</reference>
<evidence type="ECO:0000256" key="3">
    <source>
        <dbReference type="ARBA" id="ARBA00022989"/>
    </source>
</evidence>
<evidence type="ECO:0000313" key="7">
    <source>
        <dbReference type="EMBL" id="RZU42153.1"/>
    </source>
</evidence>
<keyword evidence="2 5" id="KW-0812">Transmembrane</keyword>
<dbReference type="OrthoDB" id="9809206at2"/>
<dbReference type="Proteomes" id="UP000292958">
    <property type="component" value="Unassembled WGS sequence"/>
</dbReference>
<dbReference type="PANTHER" id="PTHR30566:SF5">
    <property type="entry name" value="MECHANOSENSITIVE ION CHANNEL PROTEIN 1, MITOCHONDRIAL-RELATED"/>
    <property type="match status" value="1"/>
</dbReference>
<comment type="subcellular location">
    <subcellularLocation>
        <location evidence="1">Membrane</location>
    </subcellularLocation>
</comment>
<dbReference type="AlphaFoldDB" id="A0A4Q7YY99"/>
<sequence>MKALRRLSIAVPALLLIASLIGVYLTRSSMANLPFLGGAKGRPGSRPSSDLVDQRPWQTIEALAPLAVSAEEKRRAREAQRIADHEVDQAFAQALREASLAPPTLTGAALALQQRVTNLQAVVKEDQAKVNTLTAAAKDVNAPGTDDLDIAKAQLQLDADELDDSTEDLARVSGDKRGQIQQELTAREAVMKKFDEQNDPANAAPSAVQSAKRYGTLAGRISALFDQRTRMDSIEQAQAQADADAASLSAQHADLEKRLSSAGTANAQDTEAKSRVVRMAQMHALAQIHSILDDRVQAQKQLSTVYGQWYEQVKRQRGIVLHLILQSVAFIAFLLLCASLISAAIRKLLDRLPLDRRNLITLRTIATLAVQIITILFVLLVIFGAPSQLPTILGIATAGITVVFQGFILAFFGWFILMGKNGIRVGDWVEINGVGGEVVEIGLFRTALLETGNWTDKGHPTGRRVSFMNSFAISGQYFNFSTLGQWLWDEIRVTLPSTPHTYQVIEAIHKTLTQETAGDMKQAESEWQRATQQQGLSQFRAQPTVDLRPAASGVEVVVRYVTRAGDRFATRNRLYQTVLDLLEKSEEEAPALNEGKK</sequence>
<dbReference type="Gene3D" id="2.30.30.60">
    <property type="match status" value="1"/>
</dbReference>
<dbReference type="EMBL" id="SHKW01000001">
    <property type="protein sequence ID" value="RZU42153.1"/>
    <property type="molecule type" value="Genomic_DNA"/>
</dbReference>
<evidence type="ECO:0000259" key="6">
    <source>
        <dbReference type="Pfam" id="PF00924"/>
    </source>
</evidence>
<feature type="transmembrane region" description="Helical" evidence="5">
    <location>
        <begin position="391"/>
        <end position="417"/>
    </location>
</feature>
<feature type="domain" description="Mechanosensitive ion channel MscS" evidence="6">
    <location>
        <begin position="409"/>
        <end position="448"/>
    </location>
</feature>
<dbReference type="GO" id="GO:0008381">
    <property type="term" value="F:mechanosensitive monoatomic ion channel activity"/>
    <property type="evidence" value="ECO:0007669"/>
    <property type="project" value="UniProtKB-ARBA"/>
</dbReference>
<protein>
    <submittedName>
        <fullName evidence="7">Small-conductance mechanosensitive channel</fullName>
    </submittedName>
</protein>
<dbReference type="GO" id="GO:0016020">
    <property type="term" value="C:membrane"/>
    <property type="evidence" value="ECO:0007669"/>
    <property type="project" value="UniProtKB-SubCell"/>
</dbReference>
<name>A0A4Q7YY99_9BACT</name>
<evidence type="ECO:0000313" key="8">
    <source>
        <dbReference type="Proteomes" id="UP000292958"/>
    </source>
</evidence>
<dbReference type="SUPFAM" id="SSF50182">
    <property type="entry name" value="Sm-like ribonucleoproteins"/>
    <property type="match status" value="1"/>
</dbReference>
<dbReference type="InterPro" id="IPR010920">
    <property type="entry name" value="LSM_dom_sf"/>
</dbReference>
<dbReference type="InterPro" id="IPR023408">
    <property type="entry name" value="MscS_beta-dom_sf"/>
</dbReference>
<keyword evidence="3 5" id="KW-1133">Transmembrane helix</keyword>
<feature type="transmembrane region" description="Helical" evidence="5">
    <location>
        <begin position="365"/>
        <end position="385"/>
    </location>
</feature>
<evidence type="ECO:0000256" key="2">
    <source>
        <dbReference type="ARBA" id="ARBA00022692"/>
    </source>
</evidence>
<proteinExistence type="predicted"/>
<comment type="caution">
    <text evidence="7">The sequence shown here is derived from an EMBL/GenBank/DDBJ whole genome shotgun (WGS) entry which is preliminary data.</text>
</comment>
<evidence type="ECO:0000256" key="5">
    <source>
        <dbReference type="SAM" id="Phobius"/>
    </source>
</evidence>
<keyword evidence="8" id="KW-1185">Reference proteome</keyword>
<dbReference type="Pfam" id="PF00924">
    <property type="entry name" value="MS_channel_2nd"/>
    <property type="match status" value="1"/>
</dbReference>
<organism evidence="7 8">
    <name type="scientific">Edaphobacter modestus</name>
    <dbReference type="NCBI Taxonomy" id="388466"/>
    <lineage>
        <taxon>Bacteria</taxon>
        <taxon>Pseudomonadati</taxon>
        <taxon>Acidobacteriota</taxon>
        <taxon>Terriglobia</taxon>
        <taxon>Terriglobales</taxon>
        <taxon>Acidobacteriaceae</taxon>
        <taxon>Edaphobacter</taxon>
    </lineage>
</organism>
<dbReference type="PANTHER" id="PTHR30566">
    <property type="entry name" value="YNAI-RELATED MECHANOSENSITIVE ION CHANNEL"/>
    <property type="match status" value="1"/>
</dbReference>
<accession>A0A4Q7YY99</accession>
<dbReference type="RefSeq" id="WP_130419947.1">
    <property type="nucleotide sequence ID" value="NZ_SHKW01000001.1"/>
</dbReference>
<keyword evidence="4 5" id="KW-0472">Membrane</keyword>
<dbReference type="InterPro" id="IPR006685">
    <property type="entry name" value="MscS_channel_2nd"/>
</dbReference>
<evidence type="ECO:0000256" key="1">
    <source>
        <dbReference type="ARBA" id="ARBA00004370"/>
    </source>
</evidence>
<feature type="transmembrane region" description="Helical" evidence="5">
    <location>
        <begin position="323"/>
        <end position="345"/>
    </location>
</feature>